<comment type="caution">
    <text evidence="8">The sequence shown here is derived from an EMBL/GenBank/DDBJ whole genome shotgun (WGS) entry which is preliminary data.</text>
</comment>
<keyword evidence="2" id="KW-0677">Repeat</keyword>
<dbReference type="CDD" id="cd09372">
    <property type="entry name" value="LIM2_FBLP-1"/>
    <property type="match status" value="1"/>
</dbReference>
<evidence type="ECO:0000256" key="5">
    <source>
        <dbReference type="PROSITE-ProRule" id="PRU00125"/>
    </source>
</evidence>
<organism evidence="8 9">
    <name type="scientific">Astyanax mexicanus</name>
    <name type="common">Blind cave fish</name>
    <name type="synonym">Astyanax fasciatus mexicanus</name>
    <dbReference type="NCBI Taxonomy" id="7994"/>
    <lineage>
        <taxon>Eukaryota</taxon>
        <taxon>Metazoa</taxon>
        <taxon>Chordata</taxon>
        <taxon>Craniata</taxon>
        <taxon>Vertebrata</taxon>
        <taxon>Euteleostomi</taxon>
        <taxon>Actinopterygii</taxon>
        <taxon>Neopterygii</taxon>
        <taxon>Teleostei</taxon>
        <taxon>Ostariophysi</taxon>
        <taxon>Characiformes</taxon>
        <taxon>Characoidei</taxon>
        <taxon>Acestrorhamphidae</taxon>
        <taxon>Acestrorhamphinae</taxon>
        <taxon>Astyanax</taxon>
    </lineage>
</organism>
<evidence type="ECO:0000313" key="9">
    <source>
        <dbReference type="Proteomes" id="UP000752171"/>
    </source>
</evidence>
<feature type="domain" description="LIM zinc-binding" evidence="7">
    <location>
        <begin position="356"/>
        <end position="426"/>
    </location>
</feature>
<dbReference type="PROSITE" id="PS00478">
    <property type="entry name" value="LIM_DOMAIN_1"/>
    <property type="match status" value="1"/>
</dbReference>
<feature type="compositionally biased region" description="Polar residues" evidence="6">
    <location>
        <begin position="119"/>
        <end position="129"/>
    </location>
</feature>
<evidence type="ECO:0000256" key="2">
    <source>
        <dbReference type="ARBA" id="ARBA00022737"/>
    </source>
</evidence>
<dbReference type="Pfam" id="PF00412">
    <property type="entry name" value="LIM"/>
    <property type="match status" value="3"/>
</dbReference>
<keyword evidence="4 5" id="KW-0440">LIM domain</keyword>
<dbReference type="SUPFAM" id="SSF57716">
    <property type="entry name" value="Glucocorticoid receptor-like (DNA-binding domain)"/>
    <property type="match status" value="2"/>
</dbReference>
<dbReference type="EMBL" id="JAICCE010000024">
    <property type="protein sequence ID" value="KAG9260706.1"/>
    <property type="molecule type" value="Genomic_DNA"/>
</dbReference>
<dbReference type="Proteomes" id="UP000752171">
    <property type="component" value="Unassembled WGS sequence"/>
</dbReference>
<protein>
    <submittedName>
        <fullName evidence="8">Filamin-binding LIM protein 1 isoform X1</fullName>
    </submittedName>
</protein>
<dbReference type="OrthoDB" id="25414at2759"/>
<dbReference type="AlphaFoldDB" id="A0A8T2KUK6"/>
<dbReference type="GO" id="GO:0001725">
    <property type="term" value="C:stress fiber"/>
    <property type="evidence" value="ECO:0007669"/>
    <property type="project" value="TreeGrafter"/>
</dbReference>
<evidence type="ECO:0000313" key="8">
    <source>
        <dbReference type="EMBL" id="KAG9260706.1"/>
    </source>
</evidence>
<name>A0A8T2KUK6_ASTMX</name>
<sequence>MASAAPQKRMVSSVFITLASPYRATVTPTPQILTPTPQIQHPAVPLSPSGTLRRPSSSPSTSQDITATSSTTPASPLRAQARPGPLSPATNTYPDPALTRAGNSHPATNTRPDPALTRAGNTHHATNTRPDPALTRGGNTRQHKQENSPDEIFLPPPPPPPSSVDSEVCDDPAVPLPPPLSGPSPTRPPADPRHGPLDSTGEISVSGRPVETLTPAGYIQTEPPGGLGYEEEIKPDVCGFCRKPVAFSEPAIEALNRTYHSSCFQCRQCHAPLAGKMYYNKSGIPLCEDCYQASLEPCWACGEVIMDHVIRALERAYHPPCFVCTTCRQPIGEQRFAQGEVGEVYCLQDYYRKYAPQCSICGELIIPREDGTDSYTVECLGRSFHEDCYRCEVCGVLLSPEPNEQGCHPLDGQILCKPCHLSLIQTAQL</sequence>
<dbReference type="GO" id="GO:0046872">
    <property type="term" value="F:metal ion binding"/>
    <property type="evidence" value="ECO:0007669"/>
    <property type="project" value="UniProtKB-KW"/>
</dbReference>
<evidence type="ECO:0000256" key="1">
    <source>
        <dbReference type="ARBA" id="ARBA00022723"/>
    </source>
</evidence>
<dbReference type="PANTHER" id="PTHR24207:SF1">
    <property type="entry name" value="FILAMIN-BINDING LIM PROTEIN 1"/>
    <property type="match status" value="1"/>
</dbReference>
<dbReference type="FunFam" id="2.10.110.10:FF:000086">
    <property type="entry name" value="Filamin binding LIM protein 1"/>
    <property type="match status" value="1"/>
</dbReference>
<dbReference type="SMART" id="SM00132">
    <property type="entry name" value="LIM"/>
    <property type="match status" value="3"/>
</dbReference>
<dbReference type="Gene3D" id="2.10.110.10">
    <property type="entry name" value="Cysteine Rich Protein"/>
    <property type="match status" value="3"/>
</dbReference>
<dbReference type="InterPro" id="IPR001781">
    <property type="entry name" value="Znf_LIM"/>
</dbReference>
<dbReference type="PANTHER" id="PTHR24207">
    <property type="entry name" value="ZYX102 PROTEIN"/>
    <property type="match status" value="1"/>
</dbReference>
<evidence type="ECO:0000256" key="3">
    <source>
        <dbReference type="ARBA" id="ARBA00022833"/>
    </source>
</evidence>
<accession>A0A8T2KUK6</accession>
<dbReference type="GO" id="GO:0098609">
    <property type="term" value="P:cell-cell adhesion"/>
    <property type="evidence" value="ECO:0007669"/>
    <property type="project" value="TreeGrafter"/>
</dbReference>
<dbReference type="PROSITE" id="PS50023">
    <property type="entry name" value="LIM_DOMAIN_2"/>
    <property type="match status" value="2"/>
</dbReference>
<dbReference type="GO" id="GO:0031005">
    <property type="term" value="F:filamin binding"/>
    <property type="evidence" value="ECO:0007669"/>
    <property type="project" value="TreeGrafter"/>
</dbReference>
<evidence type="ECO:0000256" key="4">
    <source>
        <dbReference type="ARBA" id="ARBA00023038"/>
    </source>
</evidence>
<proteinExistence type="predicted"/>
<keyword evidence="3 5" id="KW-0862">Zinc</keyword>
<feature type="compositionally biased region" description="Polar residues" evidence="6">
    <location>
        <begin position="101"/>
        <end position="111"/>
    </location>
</feature>
<feature type="compositionally biased region" description="Low complexity" evidence="6">
    <location>
        <begin position="28"/>
        <end position="76"/>
    </location>
</feature>
<reference evidence="8 9" key="1">
    <citation type="submission" date="2021-07" db="EMBL/GenBank/DDBJ databases">
        <authorList>
            <person name="Imarazene B."/>
            <person name="Zahm M."/>
            <person name="Klopp C."/>
            <person name="Cabau C."/>
            <person name="Beille S."/>
            <person name="Jouanno E."/>
            <person name="Castinel A."/>
            <person name="Lluch J."/>
            <person name="Gil L."/>
            <person name="Kuchtly C."/>
            <person name="Lopez Roques C."/>
            <person name="Donnadieu C."/>
            <person name="Parrinello H."/>
            <person name="Journot L."/>
            <person name="Du K."/>
            <person name="Schartl M."/>
            <person name="Retaux S."/>
            <person name="Guiguen Y."/>
        </authorList>
    </citation>
    <scope>NUCLEOTIDE SEQUENCE [LARGE SCALE GENOMIC DNA]</scope>
    <source>
        <strain evidence="8">Pach_M1</strain>
        <tissue evidence="8">Testis</tissue>
    </source>
</reference>
<feature type="domain" description="LIM zinc-binding" evidence="7">
    <location>
        <begin position="236"/>
        <end position="297"/>
    </location>
</feature>
<feature type="compositionally biased region" description="Pro residues" evidence="6">
    <location>
        <begin position="174"/>
        <end position="189"/>
    </location>
</feature>
<gene>
    <name evidence="8" type="primary">FBLIM1</name>
    <name evidence="8" type="ORF">AMEX_G27000</name>
</gene>
<keyword evidence="1 5" id="KW-0479">Metal-binding</keyword>
<dbReference type="GO" id="GO:0005925">
    <property type="term" value="C:focal adhesion"/>
    <property type="evidence" value="ECO:0007669"/>
    <property type="project" value="TreeGrafter"/>
</dbReference>
<evidence type="ECO:0000256" key="6">
    <source>
        <dbReference type="SAM" id="MobiDB-lite"/>
    </source>
</evidence>
<evidence type="ECO:0000259" key="7">
    <source>
        <dbReference type="PROSITE" id="PS50023"/>
    </source>
</evidence>
<feature type="region of interest" description="Disordered" evidence="6">
    <location>
        <begin position="28"/>
        <end position="224"/>
    </location>
</feature>